<evidence type="ECO:0000313" key="2">
    <source>
        <dbReference type="RefSeq" id="XP_030983099.1"/>
    </source>
</evidence>
<gene>
    <name evidence="2" type="ORF">PgNI_05693</name>
</gene>
<keyword evidence="1" id="KW-1185">Reference proteome</keyword>
<protein>
    <submittedName>
        <fullName evidence="2">Uncharacterized protein</fullName>
    </submittedName>
</protein>
<evidence type="ECO:0000313" key="1">
    <source>
        <dbReference type="Proteomes" id="UP000515153"/>
    </source>
</evidence>
<dbReference type="Proteomes" id="UP000515153">
    <property type="component" value="Chromosome I"/>
</dbReference>
<name>A0A6P8B7W2_PYRGI</name>
<reference evidence="2" key="2">
    <citation type="submission" date="2019-10" db="EMBL/GenBank/DDBJ databases">
        <authorList>
            <consortium name="NCBI Genome Project"/>
        </authorList>
    </citation>
    <scope>NUCLEOTIDE SEQUENCE</scope>
    <source>
        <strain evidence="2">NI907</strain>
    </source>
</reference>
<organism evidence="1 2">
    <name type="scientific">Pyricularia grisea</name>
    <name type="common">Crabgrass-specific blast fungus</name>
    <name type="synonym">Magnaporthe grisea</name>
    <dbReference type="NCBI Taxonomy" id="148305"/>
    <lineage>
        <taxon>Eukaryota</taxon>
        <taxon>Fungi</taxon>
        <taxon>Dikarya</taxon>
        <taxon>Ascomycota</taxon>
        <taxon>Pezizomycotina</taxon>
        <taxon>Sordariomycetes</taxon>
        <taxon>Sordariomycetidae</taxon>
        <taxon>Magnaporthales</taxon>
        <taxon>Pyriculariaceae</taxon>
        <taxon>Pyricularia</taxon>
    </lineage>
</organism>
<dbReference type="RefSeq" id="XP_030983099.1">
    <property type="nucleotide sequence ID" value="XM_031125724.1"/>
</dbReference>
<accession>A0A6P8B7W2</accession>
<dbReference type="AlphaFoldDB" id="A0A6P8B7W2"/>
<dbReference type="KEGG" id="pgri:PgNI_05693"/>
<sequence length="62" mass="6722">MGAQGQILGVYSGGQAINGAHPWFRVLRAAGSRPVRDKDLQYGNHQCGTLSQLRRGRVSDGR</sequence>
<proteinExistence type="predicted"/>
<reference evidence="2" key="3">
    <citation type="submission" date="2025-08" db="UniProtKB">
        <authorList>
            <consortium name="RefSeq"/>
        </authorList>
    </citation>
    <scope>IDENTIFICATION</scope>
    <source>
        <strain evidence="2">NI907</strain>
    </source>
</reference>
<dbReference type="GeneID" id="41960633"/>
<reference evidence="1 2" key="1">
    <citation type="journal article" date="2019" name="Mol. Biol. Evol.">
        <title>Blast fungal genomes show frequent chromosomal changes, gene gains and losses, and effector gene turnover.</title>
        <authorList>
            <person name="Gomez Luciano L.B."/>
            <person name="Jason Tsai I."/>
            <person name="Chuma I."/>
            <person name="Tosa Y."/>
            <person name="Chen Y.H."/>
            <person name="Li J.Y."/>
            <person name="Li M.Y."/>
            <person name="Jade Lu M.Y."/>
            <person name="Nakayashiki H."/>
            <person name="Li W.H."/>
        </authorList>
    </citation>
    <scope>NUCLEOTIDE SEQUENCE [LARGE SCALE GENOMIC DNA]</scope>
    <source>
        <strain evidence="1 2">NI907</strain>
    </source>
</reference>